<feature type="region of interest" description="Disordered" evidence="1">
    <location>
        <begin position="37"/>
        <end position="82"/>
    </location>
</feature>
<dbReference type="EMBL" id="FNKO01000002">
    <property type="protein sequence ID" value="SDR18053.1"/>
    <property type="molecule type" value="Genomic_DNA"/>
</dbReference>
<accession>A0A1H1GY76</accession>
<evidence type="ECO:0000256" key="1">
    <source>
        <dbReference type="SAM" id="MobiDB-lite"/>
    </source>
</evidence>
<gene>
    <name evidence="2" type="ORF">SAMN04489718_3967</name>
</gene>
<sequence length="880" mass="96137">MPTGPVAVTRSGAGRRRSPRRAPGVLALVVATVAATVAATVPEVGTRPARAEPGTTSRSQPPGSEKGSGSEEHSGGKGPVGWRTYRELDRLGAIRQSQHSGQYSSFSRSGSNDDGFEGSYSCLRTDEQGCVIAERAGAGEITSMWFTRQPWGDVTATGNIRIELDGRTVLDAPLTDVVNGELGAPFVWPLVGNAADTAGGAVIKVPMPYRESMRVTVDNNPHFYHVGYRSFADARGVDTFDPTDPARDVIRKLRRFGVADPKPESGTLESRRSDFSLAPGETVRLDPFHGPGRIDELRLRLPRVVAAPRVVDDGRAFGSDGGSSFTARVDPDNEGVRVTRRYDANVGAQVARLRVNGSPAGTWRSGPARPGKWGTQRIEVDEELTAGEEKIRISNEFRSAAVDVNEFRYEVHSKVDGEWVRTDVLDLGPGHPGEERAHDYRIDHEVAQRDSLHARLPGSDERVAESDSILRNTRLRISFDGRTTVDAPIGEFFGSGLGEYDVRRLMSSIDAGKGWYTSWWPMPFRHDATVELVNEGPVPIDEGTLRITTSPDGSDPGRRSGYFHATHHEGHTEPGSDWQFLSARGSGTFYGVTHTMRGRIPRAGAKSDGQPRSLATPRANQRNYLEGDERFYVDGSSSPAWHGTGTEDFYESGWYFRGGATFNMPLAGSPAHEHSGDGCRYDCTGAYRLLLSDAVPFTEELVAGMEHGPANNEPGVYSSTAYWYGGLASRSKRTDVVELGDRASRIAHHYRATGETTEQLTATFEGGRNPGPHTRSTTSTTGEIGFRLRIDPNNSGVRLRRMSDQFHGGQRAVVRVDGRPAGTWAQPLGNESHRWLEDGFDVPPELTRGKSSIRIEITPVEDVPPWSAVRYSAFSRRTPE</sequence>
<feature type="region of interest" description="Disordered" evidence="1">
    <location>
        <begin position="1"/>
        <end position="23"/>
    </location>
</feature>
<dbReference type="AlphaFoldDB" id="A0A1H1GY76"/>
<dbReference type="Gene3D" id="2.60.120.1390">
    <property type="match status" value="3"/>
</dbReference>
<dbReference type="STRING" id="995062.SAMN04489718_3967"/>
<dbReference type="Pfam" id="PF11175">
    <property type="entry name" value="DUF2961"/>
    <property type="match status" value="1"/>
</dbReference>
<reference evidence="3" key="1">
    <citation type="submission" date="2016-10" db="EMBL/GenBank/DDBJ databases">
        <authorList>
            <person name="Varghese N."/>
            <person name="Submissions S."/>
        </authorList>
    </citation>
    <scope>NUCLEOTIDE SEQUENCE [LARGE SCALE GENOMIC DNA]</scope>
    <source>
        <strain evidence="3">DSM 45459</strain>
    </source>
</reference>
<evidence type="ECO:0008006" key="4">
    <source>
        <dbReference type="Google" id="ProtNLM"/>
    </source>
</evidence>
<evidence type="ECO:0000313" key="2">
    <source>
        <dbReference type="EMBL" id="SDR18053.1"/>
    </source>
</evidence>
<keyword evidence="3" id="KW-1185">Reference proteome</keyword>
<dbReference type="InterPro" id="IPR021345">
    <property type="entry name" value="DUF2961"/>
</dbReference>
<protein>
    <recommendedName>
        <fullName evidence="4">DUF2961 domain-containing protein</fullName>
    </recommendedName>
</protein>
<feature type="region of interest" description="Disordered" evidence="1">
    <location>
        <begin position="541"/>
        <end position="560"/>
    </location>
</feature>
<proteinExistence type="predicted"/>
<dbReference type="Proteomes" id="UP000199301">
    <property type="component" value="Unassembled WGS sequence"/>
</dbReference>
<evidence type="ECO:0000313" key="3">
    <source>
        <dbReference type="Proteomes" id="UP000199301"/>
    </source>
</evidence>
<name>A0A1H1GY76_9ACTN</name>
<dbReference type="RefSeq" id="WP_245695918.1">
    <property type="nucleotide sequence ID" value="NZ_FNKO01000002.1"/>
</dbReference>
<organism evidence="2 3">
    <name type="scientific">Actinopolyspora saharensis</name>
    <dbReference type="NCBI Taxonomy" id="995062"/>
    <lineage>
        <taxon>Bacteria</taxon>
        <taxon>Bacillati</taxon>
        <taxon>Actinomycetota</taxon>
        <taxon>Actinomycetes</taxon>
        <taxon>Actinopolysporales</taxon>
        <taxon>Actinopolysporaceae</taxon>
        <taxon>Actinopolyspora</taxon>
    </lineage>
</organism>